<name>A0A843YEC6_9RHOB</name>
<keyword evidence="2" id="KW-1185">Reference proteome</keyword>
<sequence>MDGSLNDRERMIMGIAAGHFGKDVIRVEALKQSPHSSMRVWFSDGSVIASQRHNYRRTHLEAMVLEQLSPICDDVPTFLGLSDGFLFQSDIGHARLGDEILEHDAADRIELAAEACASIFRIQSAARQSGVVQLVPKIGTSQEWMENLVGSVDALQLFSGGIPDSFDFQAVADRLTVQKWDFVKWHCRPSYAVISDDGFLRWNGFDLSGSRHGAEDLAWLIGDEEWPIAPHDMLDIVKQTFDPHNGIGWDQYLDYLAVYTTLHCVQRFKLIIRGAQEHGWYCDQSMARKDSPGVDPNFARQLCQVGAFFADQSKLTRPLVRNFERTSFVTDAINQSDLRT</sequence>
<reference evidence="1 2" key="1">
    <citation type="submission" date="2019-10" db="EMBL/GenBank/DDBJ databases">
        <title>Epibacterium sp. nov., isolated from seawater.</title>
        <authorList>
            <person name="Zhang X."/>
            <person name="Li N."/>
        </authorList>
    </citation>
    <scope>NUCLEOTIDE SEQUENCE [LARGE SCALE GENOMIC DNA]</scope>
    <source>
        <strain evidence="1 2">SM1979</strain>
    </source>
</reference>
<accession>A0A843YEC6</accession>
<evidence type="ECO:0000313" key="2">
    <source>
        <dbReference type="Proteomes" id="UP000444174"/>
    </source>
</evidence>
<dbReference type="Proteomes" id="UP000444174">
    <property type="component" value="Unassembled WGS sequence"/>
</dbReference>
<evidence type="ECO:0008006" key="3">
    <source>
        <dbReference type="Google" id="ProtNLM"/>
    </source>
</evidence>
<proteinExistence type="predicted"/>
<dbReference type="AlphaFoldDB" id="A0A843YEC6"/>
<dbReference type="RefSeq" id="WP_153216208.1">
    <property type="nucleotide sequence ID" value="NZ_WIBF01000007.1"/>
</dbReference>
<evidence type="ECO:0000313" key="1">
    <source>
        <dbReference type="EMBL" id="MQQ09261.1"/>
    </source>
</evidence>
<organism evidence="1 2">
    <name type="scientific">Tritonibacter litoralis</name>
    <dbReference type="NCBI Taxonomy" id="2662264"/>
    <lineage>
        <taxon>Bacteria</taxon>
        <taxon>Pseudomonadati</taxon>
        <taxon>Pseudomonadota</taxon>
        <taxon>Alphaproteobacteria</taxon>
        <taxon>Rhodobacterales</taxon>
        <taxon>Paracoccaceae</taxon>
        <taxon>Tritonibacter</taxon>
    </lineage>
</organism>
<protein>
    <recommendedName>
        <fullName evidence="3">Aminoglycoside phosphotransferase domain-containing protein</fullName>
    </recommendedName>
</protein>
<comment type="caution">
    <text evidence="1">The sequence shown here is derived from an EMBL/GenBank/DDBJ whole genome shotgun (WGS) entry which is preliminary data.</text>
</comment>
<dbReference type="EMBL" id="WIBF01000007">
    <property type="protein sequence ID" value="MQQ09261.1"/>
    <property type="molecule type" value="Genomic_DNA"/>
</dbReference>
<gene>
    <name evidence="1" type="ORF">GFB49_12410</name>
</gene>